<protein>
    <recommendedName>
        <fullName evidence="14">RING-type domain-containing protein</fullName>
    </recommendedName>
</protein>
<keyword evidence="8" id="KW-0862">Zinc</keyword>
<evidence type="ECO:0000256" key="8">
    <source>
        <dbReference type="ARBA" id="ARBA00022833"/>
    </source>
</evidence>
<feature type="domain" description="RING-type" evidence="14">
    <location>
        <begin position="86"/>
        <end position="128"/>
    </location>
</feature>
<name>A0A8J5VQ66_ZIZPA</name>
<evidence type="ECO:0000256" key="11">
    <source>
        <dbReference type="ARBA" id="ARBA00024209"/>
    </source>
</evidence>
<evidence type="ECO:0000256" key="3">
    <source>
        <dbReference type="ARBA" id="ARBA00022679"/>
    </source>
</evidence>
<comment type="subcellular location">
    <subcellularLocation>
        <location evidence="1">Membrane</location>
        <topology evidence="1">Single-pass membrane protein</topology>
    </subcellularLocation>
</comment>
<dbReference type="SMART" id="SM00184">
    <property type="entry name" value="RING"/>
    <property type="match status" value="1"/>
</dbReference>
<evidence type="ECO:0000256" key="13">
    <source>
        <dbReference type="SAM" id="Phobius"/>
    </source>
</evidence>
<dbReference type="UniPathway" id="UPA00143"/>
<reference evidence="15" key="2">
    <citation type="submission" date="2021-02" db="EMBL/GenBank/DDBJ databases">
        <authorList>
            <person name="Kimball J.A."/>
            <person name="Haas M.W."/>
            <person name="Macchietto M."/>
            <person name="Kono T."/>
            <person name="Duquette J."/>
            <person name="Shao M."/>
        </authorList>
    </citation>
    <scope>NUCLEOTIDE SEQUENCE</scope>
    <source>
        <tissue evidence="15">Fresh leaf tissue</tissue>
    </source>
</reference>
<dbReference type="EMBL" id="JAAALK010000283">
    <property type="protein sequence ID" value="KAG8075990.1"/>
    <property type="molecule type" value="Genomic_DNA"/>
</dbReference>
<comment type="caution">
    <text evidence="15">The sequence shown here is derived from an EMBL/GenBank/DDBJ whole genome shotgun (WGS) entry which is preliminary data.</text>
</comment>
<evidence type="ECO:0000256" key="9">
    <source>
        <dbReference type="ARBA" id="ARBA00022989"/>
    </source>
</evidence>
<evidence type="ECO:0000313" key="16">
    <source>
        <dbReference type="Proteomes" id="UP000729402"/>
    </source>
</evidence>
<dbReference type="PANTHER" id="PTHR45768">
    <property type="entry name" value="E3 UBIQUITIN-PROTEIN LIGASE RNF13-LIKE"/>
    <property type="match status" value="1"/>
</dbReference>
<evidence type="ECO:0000256" key="2">
    <source>
        <dbReference type="ARBA" id="ARBA00004906"/>
    </source>
</evidence>
<evidence type="ECO:0000256" key="5">
    <source>
        <dbReference type="ARBA" id="ARBA00022723"/>
    </source>
</evidence>
<evidence type="ECO:0000256" key="6">
    <source>
        <dbReference type="ARBA" id="ARBA00022771"/>
    </source>
</evidence>
<comment type="similarity">
    <text evidence="11">Belongs to the RING-type zinc finger family. ATL subfamily.</text>
</comment>
<dbReference type="Proteomes" id="UP000729402">
    <property type="component" value="Unassembled WGS sequence"/>
</dbReference>
<evidence type="ECO:0000256" key="1">
    <source>
        <dbReference type="ARBA" id="ARBA00004167"/>
    </source>
</evidence>
<dbReference type="PROSITE" id="PS50089">
    <property type="entry name" value="ZF_RING_2"/>
    <property type="match status" value="1"/>
</dbReference>
<dbReference type="GO" id="GO:0016567">
    <property type="term" value="P:protein ubiquitination"/>
    <property type="evidence" value="ECO:0007669"/>
    <property type="project" value="UniProtKB-UniPathway"/>
</dbReference>
<reference evidence="15" key="1">
    <citation type="journal article" date="2021" name="bioRxiv">
        <title>Whole Genome Assembly and Annotation of Northern Wild Rice, Zizania palustris L., Supports a Whole Genome Duplication in the Zizania Genus.</title>
        <authorList>
            <person name="Haas M."/>
            <person name="Kono T."/>
            <person name="Macchietto M."/>
            <person name="Millas R."/>
            <person name="McGilp L."/>
            <person name="Shao M."/>
            <person name="Duquette J."/>
            <person name="Hirsch C.N."/>
            <person name="Kimball J."/>
        </authorList>
    </citation>
    <scope>NUCLEOTIDE SEQUENCE</scope>
    <source>
        <tissue evidence="15">Fresh leaf tissue</tissue>
    </source>
</reference>
<keyword evidence="7" id="KW-0833">Ubl conjugation pathway</keyword>
<keyword evidence="6 12" id="KW-0863">Zinc-finger</keyword>
<evidence type="ECO:0000313" key="15">
    <source>
        <dbReference type="EMBL" id="KAG8075990.1"/>
    </source>
</evidence>
<dbReference type="Pfam" id="PF13639">
    <property type="entry name" value="zf-RING_2"/>
    <property type="match status" value="1"/>
</dbReference>
<dbReference type="AlphaFoldDB" id="A0A8J5VQ66"/>
<proteinExistence type="inferred from homology"/>
<dbReference type="GO" id="GO:0008270">
    <property type="term" value="F:zinc ion binding"/>
    <property type="evidence" value="ECO:0007669"/>
    <property type="project" value="UniProtKB-KW"/>
</dbReference>
<evidence type="ECO:0000256" key="7">
    <source>
        <dbReference type="ARBA" id="ARBA00022786"/>
    </source>
</evidence>
<dbReference type="GO" id="GO:0016740">
    <property type="term" value="F:transferase activity"/>
    <property type="evidence" value="ECO:0007669"/>
    <property type="project" value="UniProtKB-KW"/>
</dbReference>
<gene>
    <name evidence="15" type="ORF">GUJ93_ZPchr0006g42909</name>
</gene>
<evidence type="ECO:0000256" key="10">
    <source>
        <dbReference type="ARBA" id="ARBA00023136"/>
    </source>
</evidence>
<sequence>MGSSSSSVISVVLLVAGVALMLVVHIVVVFWALRRGLGGRHASRADEEEGRVVDDGRGKKGLSADELGVLPCHEVAKGGGGGGADCAVCLEAFEAGDRCRRLPWCAHSFHAACVDSWLRNSRWCPVCRADVMVRRPEVERKAAGAAETGSPAATMEIVADG</sequence>
<dbReference type="InterPro" id="IPR001841">
    <property type="entry name" value="Znf_RING"/>
</dbReference>
<dbReference type="OrthoDB" id="8062037at2759"/>
<keyword evidence="16" id="KW-1185">Reference proteome</keyword>
<keyword evidence="3" id="KW-0808">Transferase</keyword>
<organism evidence="15 16">
    <name type="scientific">Zizania palustris</name>
    <name type="common">Northern wild rice</name>
    <dbReference type="NCBI Taxonomy" id="103762"/>
    <lineage>
        <taxon>Eukaryota</taxon>
        <taxon>Viridiplantae</taxon>
        <taxon>Streptophyta</taxon>
        <taxon>Embryophyta</taxon>
        <taxon>Tracheophyta</taxon>
        <taxon>Spermatophyta</taxon>
        <taxon>Magnoliopsida</taxon>
        <taxon>Liliopsida</taxon>
        <taxon>Poales</taxon>
        <taxon>Poaceae</taxon>
        <taxon>BOP clade</taxon>
        <taxon>Oryzoideae</taxon>
        <taxon>Oryzeae</taxon>
        <taxon>Zizaniinae</taxon>
        <taxon>Zizania</taxon>
    </lineage>
</organism>
<feature type="transmembrane region" description="Helical" evidence="13">
    <location>
        <begin position="6"/>
        <end position="33"/>
    </location>
</feature>
<evidence type="ECO:0000259" key="14">
    <source>
        <dbReference type="PROSITE" id="PS50089"/>
    </source>
</evidence>
<keyword evidence="5" id="KW-0479">Metal-binding</keyword>
<dbReference type="GO" id="GO:0016020">
    <property type="term" value="C:membrane"/>
    <property type="evidence" value="ECO:0007669"/>
    <property type="project" value="UniProtKB-SubCell"/>
</dbReference>
<keyword evidence="10 13" id="KW-0472">Membrane</keyword>
<keyword evidence="4 13" id="KW-0812">Transmembrane</keyword>
<comment type="pathway">
    <text evidence="2">Protein modification; protein ubiquitination.</text>
</comment>
<evidence type="ECO:0000256" key="12">
    <source>
        <dbReference type="PROSITE-ProRule" id="PRU00175"/>
    </source>
</evidence>
<accession>A0A8J5VQ66</accession>
<dbReference type="PANTHER" id="PTHR45768:SF61">
    <property type="entry name" value="RING-H2 FINGER PROTEIN ATL18"/>
    <property type="match status" value="1"/>
</dbReference>
<evidence type="ECO:0000256" key="4">
    <source>
        <dbReference type="ARBA" id="ARBA00022692"/>
    </source>
</evidence>
<dbReference type="FunFam" id="3.30.40.10:FF:000724">
    <property type="entry name" value="RING-H2 finger protein ATL56"/>
    <property type="match status" value="1"/>
</dbReference>
<keyword evidence="9 13" id="KW-1133">Transmembrane helix</keyword>